<evidence type="ECO:0000256" key="1">
    <source>
        <dbReference type="SAM" id="MobiDB-lite"/>
    </source>
</evidence>
<feature type="region of interest" description="Disordered" evidence="1">
    <location>
        <begin position="1"/>
        <end position="87"/>
    </location>
</feature>
<reference evidence="2" key="1">
    <citation type="journal article" date="2002" name="Nature">
        <title>The genome sequence and structure of rice chromosome 1.</title>
        <authorList>
            <person name="Sasaki T."/>
            <person name="Matsumoto T."/>
            <person name="Yamamoto K."/>
            <person name="Sakata K."/>
            <person name="Baba T."/>
            <person name="Katayose Y."/>
            <person name="Wu J."/>
            <person name="Niimura Y."/>
            <person name="Cheng Z."/>
            <person name="Nagamura Y."/>
            <person name="Antonio B.A."/>
            <person name="Kanamori H."/>
            <person name="Hosokawa S."/>
            <person name="Masukawa M."/>
            <person name="Arikawa K."/>
            <person name="Chiden Y."/>
            <person name="Hayashi M."/>
            <person name="Okamoto M."/>
            <person name="Ando T."/>
            <person name="Aoki H."/>
            <person name="Arita K."/>
            <person name="Hamada M."/>
            <person name="Harada C."/>
            <person name="Hijishita S."/>
            <person name="Honda M."/>
            <person name="Ichikawa Y."/>
            <person name="Idonuma A."/>
            <person name="Iijima M."/>
            <person name="Ikeda M."/>
            <person name="Ikeno M."/>
            <person name="Itoh S."/>
            <person name="Itoh T."/>
            <person name="Itoh Y."/>
            <person name="Itoh Y."/>
            <person name="Iwabuchi A."/>
            <person name="Kamiya K."/>
            <person name="Karasawa W."/>
            <person name="Katagiri S."/>
            <person name="Kikuta A."/>
            <person name="Kobayashi N."/>
            <person name="Kono I."/>
            <person name="Machita K."/>
            <person name="Maehara T."/>
            <person name="Mizuno H."/>
            <person name="Mizubayashi T."/>
            <person name="Mukai Y."/>
            <person name="Nagasaki H."/>
            <person name="Nakashima M."/>
            <person name="Nakama Y."/>
            <person name="Nakamichi Y."/>
            <person name="Nakamura M."/>
            <person name="Namiki N."/>
            <person name="Negishi M."/>
            <person name="Ohta I."/>
            <person name="Ono N."/>
            <person name="Saji S."/>
            <person name="Sakai K."/>
            <person name="Shibata M."/>
            <person name="Shimokawa T."/>
            <person name="Shomura A."/>
            <person name="Song J."/>
            <person name="Takazaki Y."/>
            <person name="Terasawa K."/>
            <person name="Tsuji K."/>
            <person name="Waki K."/>
            <person name="Yamagata H."/>
            <person name="Yamane H."/>
            <person name="Yoshiki S."/>
            <person name="Yoshihara R."/>
            <person name="Yukawa K."/>
            <person name="Zhong H."/>
            <person name="Iwama H."/>
            <person name="Endo T."/>
            <person name="Ito H."/>
            <person name="Hahn J.H."/>
            <person name="Kim H.I."/>
            <person name="Eun M.Y."/>
            <person name="Yano M."/>
            <person name="Jiang J."/>
            <person name="Gojobori T."/>
        </authorList>
    </citation>
    <scope>NUCLEOTIDE SEQUENCE [LARGE SCALE GENOMIC DNA]</scope>
</reference>
<sequence>MSSSPATGAASSSSASAPAATSASSSAMPRGGVALGLPAHPRAPQTPVGYTGFVPPPTLAAQFGSMHRGPDQPPPSSTQVSWGSECGMETNKSSRNLYLADKAKFSIFNSTISI</sequence>
<evidence type="ECO:0000313" key="2">
    <source>
        <dbReference type="EMBL" id="BAD82055.1"/>
    </source>
</evidence>
<accession>Q5N901</accession>
<organism evidence="2">
    <name type="scientific">Oryza sativa subsp. japonica</name>
    <name type="common">Rice</name>
    <dbReference type="NCBI Taxonomy" id="39947"/>
    <lineage>
        <taxon>Eukaryota</taxon>
        <taxon>Viridiplantae</taxon>
        <taxon>Streptophyta</taxon>
        <taxon>Embryophyta</taxon>
        <taxon>Tracheophyta</taxon>
        <taxon>Spermatophyta</taxon>
        <taxon>Magnoliopsida</taxon>
        <taxon>Liliopsida</taxon>
        <taxon>Poales</taxon>
        <taxon>Poaceae</taxon>
        <taxon>BOP clade</taxon>
        <taxon>Oryzoideae</taxon>
        <taxon>Oryzeae</taxon>
        <taxon>Oryzinae</taxon>
        <taxon>Oryza</taxon>
        <taxon>Oryza sativa</taxon>
    </lineage>
</organism>
<protein>
    <submittedName>
        <fullName evidence="2">Uncharacterized protein</fullName>
    </submittedName>
</protein>
<gene>
    <name evidence="2" type="primary">P0683F02.26</name>
</gene>
<feature type="compositionally biased region" description="Low complexity" evidence="1">
    <location>
        <begin position="1"/>
        <end position="27"/>
    </location>
</feature>
<name>Q5N901_ORYSJ</name>
<dbReference type="EMBL" id="AP003289">
    <property type="protein sequence ID" value="BAD82055.1"/>
    <property type="molecule type" value="Genomic_DNA"/>
</dbReference>
<dbReference type="Proteomes" id="UP000817658">
    <property type="component" value="Chromosome 1"/>
</dbReference>
<dbReference type="AlphaFoldDB" id="Q5N901"/>
<proteinExistence type="predicted"/>